<feature type="region of interest" description="Disordered" evidence="1">
    <location>
        <begin position="84"/>
        <end position="204"/>
    </location>
</feature>
<dbReference type="WBParaSite" id="PSU_v2.g12922.t1">
    <property type="protein sequence ID" value="PSU_v2.g12922.t1"/>
    <property type="gene ID" value="PSU_v2.g12922"/>
</dbReference>
<feature type="compositionally biased region" description="Low complexity" evidence="1">
    <location>
        <begin position="173"/>
        <end position="191"/>
    </location>
</feature>
<organism evidence="2 3">
    <name type="scientific">Panagrolaimus superbus</name>
    <dbReference type="NCBI Taxonomy" id="310955"/>
    <lineage>
        <taxon>Eukaryota</taxon>
        <taxon>Metazoa</taxon>
        <taxon>Ecdysozoa</taxon>
        <taxon>Nematoda</taxon>
        <taxon>Chromadorea</taxon>
        <taxon>Rhabditida</taxon>
        <taxon>Tylenchina</taxon>
        <taxon>Panagrolaimomorpha</taxon>
        <taxon>Panagrolaimoidea</taxon>
        <taxon>Panagrolaimidae</taxon>
        <taxon>Panagrolaimus</taxon>
    </lineage>
</organism>
<proteinExistence type="predicted"/>
<dbReference type="AlphaFoldDB" id="A0A914Y0C9"/>
<feature type="compositionally biased region" description="Basic residues" evidence="1">
    <location>
        <begin position="124"/>
        <end position="141"/>
    </location>
</feature>
<evidence type="ECO:0000313" key="3">
    <source>
        <dbReference type="WBParaSite" id="PSU_v2.g12922.t1"/>
    </source>
</evidence>
<sequence>MNGDEYTMKPIELCLNNVDILPKTTNVQHQQQQKSSQNLRASEQPRRDRRSSIVHGYQSDFEDSVFLRENTSAAIEVVRAKNTETKDSVKSGENQIQQQQKQHVAVNDEAKSSGSRSSQDSRKDRKKKNTPSRHYKNKRSLLKFSSLNKPRRRKSTRTSVRFCDEQKKPLSFNVQSPNTQTSQSSTSNENNAPANRTGNKESLFGRRRSKSVGTALPGFKPYLTVHVFNGSVYDDEDLAKSSDSRASLSALFNNNLEAKYWNRIT</sequence>
<evidence type="ECO:0000256" key="1">
    <source>
        <dbReference type="SAM" id="MobiDB-lite"/>
    </source>
</evidence>
<accession>A0A914Y0C9</accession>
<name>A0A914Y0C9_9BILA</name>
<evidence type="ECO:0000313" key="2">
    <source>
        <dbReference type="Proteomes" id="UP000887577"/>
    </source>
</evidence>
<feature type="region of interest" description="Disordered" evidence="1">
    <location>
        <begin position="25"/>
        <end position="56"/>
    </location>
</feature>
<keyword evidence="2" id="KW-1185">Reference proteome</keyword>
<protein>
    <submittedName>
        <fullName evidence="3">Uncharacterized protein</fullName>
    </submittedName>
</protein>
<reference evidence="3" key="1">
    <citation type="submission" date="2022-11" db="UniProtKB">
        <authorList>
            <consortium name="WormBaseParasite"/>
        </authorList>
    </citation>
    <scope>IDENTIFICATION</scope>
</reference>
<dbReference type="Proteomes" id="UP000887577">
    <property type="component" value="Unplaced"/>
</dbReference>
<feature type="compositionally biased region" description="Low complexity" evidence="1">
    <location>
        <begin position="28"/>
        <end position="37"/>
    </location>
</feature>